<dbReference type="EMBL" id="ML977035">
    <property type="protein sequence ID" value="KAF1949605.1"/>
    <property type="molecule type" value="Genomic_DNA"/>
</dbReference>
<protein>
    <submittedName>
        <fullName evidence="1">Uncharacterized protein</fullName>
    </submittedName>
</protein>
<evidence type="ECO:0000313" key="2">
    <source>
        <dbReference type="Proteomes" id="UP000800035"/>
    </source>
</evidence>
<keyword evidence="2" id="KW-1185">Reference proteome</keyword>
<organism evidence="1 2">
    <name type="scientific">Byssothecium circinans</name>
    <dbReference type="NCBI Taxonomy" id="147558"/>
    <lineage>
        <taxon>Eukaryota</taxon>
        <taxon>Fungi</taxon>
        <taxon>Dikarya</taxon>
        <taxon>Ascomycota</taxon>
        <taxon>Pezizomycotina</taxon>
        <taxon>Dothideomycetes</taxon>
        <taxon>Pleosporomycetidae</taxon>
        <taxon>Pleosporales</taxon>
        <taxon>Massarineae</taxon>
        <taxon>Massarinaceae</taxon>
        <taxon>Byssothecium</taxon>
    </lineage>
</organism>
<name>A0A6A5T9F3_9PLEO</name>
<dbReference type="AlphaFoldDB" id="A0A6A5T9F3"/>
<dbReference type="Proteomes" id="UP000800035">
    <property type="component" value="Unassembled WGS sequence"/>
</dbReference>
<sequence>MTAPFKTTVKLNDKFNEFPEALRTKLEAAHEADIAAHMQQIESRPVIKASNRYAVISAQGTRPSAANFTSTTTIHDNIGTSSSANIALLEHFLANHTSKIKKSPERRDYRGQQVVPASTNFVYLETVDGVANPDFVLLHAVKYGEIGCGVDACGCLSFCTVEIVDGRCRFDALFVERVGIKIEE</sequence>
<accession>A0A6A5T9F3</accession>
<reference evidence="1" key="1">
    <citation type="journal article" date="2020" name="Stud. Mycol.">
        <title>101 Dothideomycetes genomes: a test case for predicting lifestyles and emergence of pathogens.</title>
        <authorList>
            <person name="Haridas S."/>
            <person name="Albert R."/>
            <person name="Binder M."/>
            <person name="Bloem J."/>
            <person name="Labutti K."/>
            <person name="Salamov A."/>
            <person name="Andreopoulos B."/>
            <person name="Baker S."/>
            <person name="Barry K."/>
            <person name="Bills G."/>
            <person name="Bluhm B."/>
            <person name="Cannon C."/>
            <person name="Castanera R."/>
            <person name="Culley D."/>
            <person name="Daum C."/>
            <person name="Ezra D."/>
            <person name="Gonzalez J."/>
            <person name="Henrissat B."/>
            <person name="Kuo A."/>
            <person name="Liang C."/>
            <person name="Lipzen A."/>
            <person name="Lutzoni F."/>
            <person name="Magnuson J."/>
            <person name="Mondo S."/>
            <person name="Nolan M."/>
            <person name="Ohm R."/>
            <person name="Pangilinan J."/>
            <person name="Park H.-J."/>
            <person name="Ramirez L."/>
            <person name="Alfaro M."/>
            <person name="Sun H."/>
            <person name="Tritt A."/>
            <person name="Yoshinaga Y."/>
            <person name="Zwiers L.-H."/>
            <person name="Turgeon B."/>
            <person name="Goodwin S."/>
            <person name="Spatafora J."/>
            <person name="Crous P."/>
            <person name="Grigoriev I."/>
        </authorList>
    </citation>
    <scope>NUCLEOTIDE SEQUENCE</scope>
    <source>
        <strain evidence="1">CBS 675.92</strain>
    </source>
</reference>
<evidence type="ECO:0000313" key="1">
    <source>
        <dbReference type="EMBL" id="KAF1949605.1"/>
    </source>
</evidence>
<proteinExistence type="predicted"/>
<gene>
    <name evidence="1" type="ORF">CC80DRAFT_598771</name>
</gene>
<dbReference type="OrthoDB" id="3771551at2759"/>